<dbReference type="AlphaFoldDB" id="A0A450T7N3"/>
<keyword evidence="1" id="KW-0732">Signal</keyword>
<organism evidence="3">
    <name type="scientific">Candidatus Kentrum sp. FW</name>
    <dbReference type="NCBI Taxonomy" id="2126338"/>
    <lineage>
        <taxon>Bacteria</taxon>
        <taxon>Pseudomonadati</taxon>
        <taxon>Pseudomonadota</taxon>
        <taxon>Gammaproteobacteria</taxon>
        <taxon>Candidatus Kentrum</taxon>
    </lineage>
</organism>
<dbReference type="SUPFAM" id="SSF110087">
    <property type="entry name" value="DR1885-like metal-binding protein"/>
    <property type="match status" value="1"/>
</dbReference>
<dbReference type="Gene3D" id="2.60.40.1890">
    <property type="entry name" value="PCu(A)C copper chaperone"/>
    <property type="match status" value="1"/>
</dbReference>
<proteinExistence type="predicted"/>
<dbReference type="InterPro" id="IPR007410">
    <property type="entry name" value="LpqE-like"/>
</dbReference>
<dbReference type="InterPro" id="IPR036182">
    <property type="entry name" value="PCuAC_sf"/>
</dbReference>
<dbReference type="EMBL" id="CAADFD010000076">
    <property type="protein sequence ID" value="VFJ62733.1"/>
    <property type="molecule type" value="Genomic_DNA"/>
</dbReference>
<protein>
    <recommendedName>
        <fullName evidence="4">Copper(I)-binding protein</fullName>
    </recommendedName>
</protein>
<feature type="chain" id="PRO_5036113378" description="Copper(I)-binding protein" evidence="1">
    <location>
        <begin position="22"/>
        <end position="144"/>
    </location>
</feature>
<evidence type="ECO:0000256" key="1">
    <source>
        <dbReference type="SAM" id="SignalP"/>
    </source>
</evidence>
<dbReference type="EMBL" id="CAADEW010000083">
    <property type="protein sequence ID" value="VFJ58542.1"/>
    <property type="molecule type" value="Genomic_DNA"/>
</dbReference>
<evidence type="ECO:0000313" key="3">
    <source>
        <dbReference type="EMBL" id="VFJ62733.1"/>
    </source>
</evidence>
<dbReference type="PANTHER" id="PTHR36302">
    <property type="entry name" value="BLR7088 PROTEIN"/>
    <property type="match status" value="1"/>
</dbReference>
<evidence type="ECO:0008006" key="4">
    <source>
        <dbReference type="Google" id="ProtNLM"/>
    </source>
</evidence>
<evidence type="ECO:0000313" key="2">
    <source>
        <dbReference type="EMBL" id="VFJ58542.1"/>
    </source>
</evidence>
<accession>A0A450T7N3</accession>
<feature type="signal peptide" evidence="1">
    <location>
        <begin position="1"/>
        <end position="21"/>
    </location>
</feature>
<reference evidence="3" key="1">
    <citation type="submission" date="2019-02" db="EMBL/GenBank/DDBJ databases">
        <authorList>
            <person name="Gruber-Vodicka R. H."/>
            <person name="Seah K. B. B."/>
        </authorList>
    </citation>
    <scope>NUCLEOTIDE SEQUENCE</scope>
    <source>
        <strain evidence="3">BECK_BZ106</strain>
        <strain evidence="2">BECK_BZ15</strain>
    </source>
</reference>
<gene>
    <name evidence="2" type="ORF">BECKFW1821A_GA0114235_10837</name>
    <name evidence="3" type="ORF">BECKFW1821B_GA0114236_10767</name>
</gene>
<dbReference type="Pfam" id="PF04314">
    <property type="entry name" value="PCuAC"/>
    <property type="match status" value="1"/>
</dbReference>
<sequence>MRTIAISLLPILWVVSSWVTAVAESNPTVSDPWIREAPPGAKALAGYMVLDNNRDVDINLVSASDPDFGMVMLHESVMDSGVMRMVHREEVRIPAKGRVSFEPGGLHLMLMQPKRSFVAGDESMVTLVFADGTKLTARFKVRKK</sequence>
<dbReference type="InterPro" id="IPR058248">
    <property type="entry name" value="Lxx211020-like"/>
</dbReference>
<dbReference type="PANTHER" id="PTHR36302:SF1">
    <property type="entry name" value="COPPER CHAPERONE PCU(A)C"/>
    <property type="match status" value="1"/>
</dbReference>
<name>A0A450T7N3_9GAMM</name>